<accession>A0A166AFN4</accession>
<organism evidence="1 2">
    <name type="scientific">Athelia psychrophila</name>
    <dbReference type="NCBI Taxonomy" id="1759441"/>
    <lineage>
        <taxon>Eukaryota</taxon>
        <taxon>Fungi</taxon>
        <taxon>Dikarya</taxon>
        <taxon>Basidiomycota</taxon>
        <taxon>Agaricomycotina</taxon>
        <taxon>Agaricomycetes</taxon>
        <taxon>Agaricomycetidae</taxon>
        <taxon>Atheliales</taxon>
        <taxon>Atheliaceae</taxon>
        <taxon>Athelia</taxon>
    </lineage>
</organism>
<keyword evidence="2" id="KW-1185">Reference proteome</keyword>
<dbReference type="AlphaFoldDB" id="A0A166AFN4"/>
<gene>
    <name evidence="1" type="ORF">FIBSPDRAFT_184328</name>
</gene>
<dbReference type="Proteomes" id="UP000076532">
    <property type="component" value="Unassembled WGS sequence"/>
</dbReference>
<proteinExistence type="predicted"/>
<evidence type="ECO:0000313" key="1">
    <source>
        <dbReference type="EMBL" id="KZP11558.1"/>
    </source>
</evidence>
<protein>
    <submittedName>
        <fullName evidence="1">Uncharacterized protein</fullName>
    </submittedName>
</protein>
<reference evidence="1 2" key="1">
    <citation type="journal article" date="2016" name="Mol. Biol. Evol.">
        <title>Comparative Genomics of Early-Diverging Mushroom-Forming Fungi Provides Insights into the Origins of Lignocellulose Decay Capabilities.</title>
        <authorList>
            <person name="Nagy L.G."/>
            <person name="Riley R."/>
            <person name="Tritt A."/>
            <person name="Adam C."/>
            <person name="Daum C."/>
            <person name="Floudas D."/>
            <person name="Sun H."/>
            <person name="Yadav J.S."/>
            <person name="Pangilinan J."/>
            <person name="Larsson K.H."/>
            <person name="Matsuura K."/>
            <person name="Barry K."/>
            <person name="Labutti K."/>
            <person name="Kuo R."/>
            <person name="Ohm R.A."/>
            <person name="Bhattacharya S.S."/>
            <person name="Shirouzu T."/>
            <person name="Yoshinaga Y."/>
            <person name="Martin F.M."/>
            <person name="Grigoriev I.V."/>
            <person name="Hibbett D.S."/>
        </authorList>
    </citation>
    <scope>NUCLEOTIDE SEQUENCE [LARGE SCALE GENOMIC DNA]</scope>
    <source>
        <strain evidence="1 2">CBS 109695</strain>
    </source>
</reference>
<name>A0A166AFN4_9AGAM</name>
<dbReference type="EMBL" id="KV417661">
    <property type="protein sequence ID" value="KZP11558.1"/>
    <property type="molecule type" value="Genomic_DNA"/>
</dbReference>
<evidence type="ECO:0000313" key="2">
    <source>
        <dbReference type="Proteomes" id="UP000076532"/>
    </source>
</evidence>
<sequence>MRVFEGGSPRRAHRSFPSSKSWRLQVGFRTLNKNHVIHLPLSLRLAHPPLAPRHTLAAHRQHDLLGAPCAPLLCTITVVHLLSLQDGCVIDAASVKGFCLDRNGIFMLDRVSTRKRVVVTTCIPLSPGAIIKDFKGSARIPARSTIPAIRAARRSGHCSRS</sequence>